<dbReference type="AlphaFoldDB" id="A0A0F8Y126"/>
<proteinExistence type="predicted"/>
<accession>A0A0F8Y126</accession>
<organism evidence="1">
    <name type="scientific">marine sediment metagenome</name>
    <dbReference type="NCBI Taxonomy" id="412755"/>
    <lineage>
        <taxon>unclassified sequences</taxon>
        <taxon>metagenomes</taxon>
        <taxon>ecological metagenomes</taxon>
    </lineage>
</organism>
<reference evidence="1" key="1">
    <citation type="journal article" date="2015" name="Nature">
        <title>Complex archaea that bridge the gap between prokaryotes and eukaryotes.</title>
        <authorList>
            <person name="Spang A."/>
            <person name="Saw J.H."/>
            <person name="Jorgensen S.L."/>
            <person name="Zaremba-Niedzwiedzka K."/>
            <person name="Martijn J."/>
            <person name="Lind A.E."/>
            <person name="van Eijk R."/>
            <person name="Schleper C."/>
            <person name="Guy L."/>
            <person name="Ettema T.J."/>
        </authorList>
    </citation>
    <scope>NUCLEOTIDE SEQUENCE</scope>
</reference>
<name>A0A0F8Y126_9ZZZZ</name>
<sequence length="74" mass="8199">MFGGKKMTEQKQQAKKIEWTEFFNRIVELHPAPTILMLKVDVGGSVSLIAAASTVEAMAVTLEKTKPPILKENK</sequence>
<gene>
    <name evidence="1" type="ORF">LCGC14_2878500</name>
</gene>
<comment type="caution">
    <text evidence="1">The sequence shown here is derived from an EMBL/GenBank/DDBJ whole genome shotgun (WGS) entry which is preliminary data.</text>
</comment>
<evidence type="ECO:0000313" key="1">
    <source>
        <dbReference type="EMBL" id="KKK74963.1"/>
    </source>
</evidence>
<protein>
    <submittedName>
        <fullName evidence="1">Uncharacterized protein</fullName>
    </submittedName>
</protein>
<dbReference type="EMBL" id="LAZR01056077">
    <property type="protein sequence ID" value="KKK74963.1"/>
    <property type="molecule type" value="Genomic_DNA"/>
</dbReference>